<dbReference type="InterPro" id="IPR052042">
    <property type="entry name" value="Tail_sheath_structural"/>
</dbReference>
<protein>
    <submittedName>
        <fullName evidence="3">Phage tail sheath family protein</fullName>
    </submittedName>
</protein>
<organism evidence="3 4">
    <name type="scientific">Rhodocytophaga rosea</name>
    <dbReference type="NCBI Taxonomy" id="2704465"/>
    <lineage>
        <taxon>Bacteria</taxon>
        <taxon>Pseudomonadati</taxon>
        <taxon>Bacteroidota</taxon>
        <taxon>Cytophagia</taxon>
        <taxon>Cytophagales</taxon>
        <taxon>Rhodocytophagaceae</taxon>
        <taxon>Rhodocytophaga</taxon>
    </lineage>
</organism>
<dbReference type="Gene3D" id="3.40.50.11780">
    <property type="match status" value="1"/>
</dbReference>
<name>A0A6C0GDE4_9BACT</name>
<sequence>MAQTLATPGVYVEEKKAFPNSLVSIPTAVPTFIGYTEKAGRGGQSLINRPIRVTSLADYQSIFGGGFPGTFTIKAAPNALQEFDFELDGKGYSLLSDMTSKFLLYNSIRMFFANGGKNCYVISVGSYYAPALPAKPEKTTKEPKDEVPKEDAGVKIVEKAGKAADAGKRRINSINKKALEDAIGVLISEEEPTLLIIPEAVMLEEADCYALQQAMLLHCGFKMRNRFAILDVYNGFLPRTYDENDVITRFREGVGSNNLSYGAAYYPWVYSSIVQNEEVSYKSVSNIDQLETLLSREAELTTDNPKKVDEIKTEVRKLSQADTDADTLNQTLLAISPTFKTIMQKVRAQMNVIPPSAGMAGVYAAVDNTRGVWKAPANVGFNSVIAPVVKLTNDDQEDLNVTVTGKSVNAIRSFIGQGTVIWGARTLDGNSQDYRYINVRRTLIYMEQSIKLAAKAYVYEPNTAATWILIRSMIASFLDDLWRQGGLVGTTPDQAYEVLVGLGTTMTPNDILDGIMRISVKVAISRPAEFIVITFQQKMQES</sequence>
<comment type="similarity">
    <text evidence="1">Belongs to the myoviridae tail sheath protein family.</text>
</comment>
<keyword evidence="4" id="KW-1185">Reference proteome</keyword>
<dbReference type="Pfam" id="PF17482">
    <property type="entry name" value="Phage_sheath_1C"/>
    <property type="match status" value="1"/>
</dbReference>
<dbReference type="Proteomes" id="UP000480178">
    <property type="component" value="Chromosome"/>
</dbReference>
<evidence type="ECO:0000256" key="1">
    <source>
        <dbReference type="ARBA" id="ARBA00008005"/>
    </source>
</evidence>
<dbReference type="AlphaFoldDB" id="A0A6C0GDE4"/>
<dbReference type="PANTHER" id="PTHR35861">
    <property type="match status" value="1"/>
</dbReference>
<evidence type="ECO:0000313" key="3">
    <source>
        <dbReference type="EMBL" id="QHT66029.1"/>
    </source>
</evidence>
<dbReference type="EMBL" id="CP048222">
    <property type="protein sequence ID" value="QHT66029.1"/>
    <property type="molecule type" value="Genomic_DNA"/>
</dbReference>
<dbReference type="KEGG" id="rhoz:GXP67_04745"/>
<dbReference type="PANTHER" id="PTHR35861:SF1">
    <property type="entry name" value="PHAGE TAIL SHEATH PROTEIN"/>
    <property type="match status" value="1"/>
</dbReference>
<feature type="domain" description="Tail sheath protein C-terminal" evidence="2">
    <location>
        <begin position="431"/>
        <end position="537"/>
    </location>
</feature>
<proteinExistence type="inferred from homology"/>
<evidence type="ECO:0000259" key="2">
    <source>
        <dbReference type="Pfam" id="PF17482"/>
    </source>
</evidence>
<accession>A0A6C0GDE4</accession>
<dbReference type="InterPro" id="IPR020287">
    <property type="entry name" value="Tail_sheath_C"/>
</dbReference>
<dbReference type="RefSeq" id="WP_162442102.1">
    <property type="nucleotide sequence ID" value="NZ_CP048222.1"/>
</dbReference>
<gene>
    <name evidence="3" type="ORF">GXP67_04745</name>
</gene>
<evidence type="ECO:0000313" key="4">
    <source>
        <dbReference type="Proteomes" id="UP000480178"/>
    </source>
</evidence>
<reference evidence="3 4" key="1">
    <citation type="submission" date="2020-01" db="EMBL/GenBank/DDBJ databases">
        <authorList>
            <person name="Kim M.K."/>
        </authorList>
    </citation>
    <scope>NUCLEOTIDE SEQUENCE [LARGE SCALE GENOMIC DNA]</scope>
    <source>
        <strain evidence="3 4">172606-1</strain>
    </source>
</reference>